<keyword evidence="2" id="KW-0964">Secreted</keyword>
<feature type="compositionally biased region" description="Polar residues" evidence="4">
    <location>
        <begin position="1771"/>
        <end position="1783"/>
    </location>
</feature>
<dbReference type="SMART" id="SM00912">
    <property type="entry name" value="Haemagg_act"/>
    <property type="match status" value="1"/>
</dbReference>
<dbReference type="Pfam" id="PF14312">
    <property type="entry name" value="FG-GAP_2"/>
    <property type="match status" value="1"/>
</dbReference>
<evidence type="ECO:0000256" key="3">
    <source>
        <dbReference type="ARBA" id="ARBA00022729"/>
    </source>
</evidence>
<dbReference type="InterPro" id="IPR011050">
    <property type="entry name" value="Pectin_lyase_fold/virulence"/>
</dbReference>
<dbReference type="Proteomes" id="UP000283458">
    <property type="component" value="Unassembled WGS sequence"/>
</dbReference>
<dbReference type="NCBIfam" id="TIGR01901">
    <property type="entry name" value="adhes_NPXG"/>
    <property type="match status" value="1"/>
</dbReference>
<feature type="region of interest" description="Disordered" evidence="4">
    <location>
        <begin position="1680"/>
        <end position="1703"/>
    </location>
</feature>
<dbReference type="SUPFAM" id="SSF51126">
    <property type="entry name" value="Pectin lyase-like"/>
    <property type="match status" value="1"/>
</dbReference>
<dbReference type="Pfam" id="PF05860">
    <property type="entry name" value="TPS"/>
    <property type="match status" value="1"/>
</dbReference>
<evidence type="ECO:0000259" key="6">
    <source>
        <dbReference type="SMART" id="SM00912"/>
    </source>
</evidence>
<feature type="compositionally biased region" description="Low complexity" evidence="4">
    <location>
        <begin position="1680"/>
        <end position="1694"/>
    </location>
</feature>
<evidence type="ECO:0000313" key="8">
    <source>
        <dbReference type="Proteomes" id="UP000283458"/>
    </source>
</evidence>
<feature type="domain" description="Filamentous haemagglutinin FhaB/tRNA nuclease CdiA-like TPS" evidence="6">
    <location>
        <begin position="31"/>
        <end position="142"/>
    </location>
</feature>
<dbReference type="SUPFAM" id="SSF51161">
    <property type="entry name" value="Trimeric LpxA-like enzymes"/>
    <property type="match status" value="1"/>
</dbReference>
<dbReference type="PANTHER" id="PTHR12338">
    <property type="entry name" value="AUTOTRANSPORTER"/>
    <property type="match status" value="1"/>
</dbReference>
<dbReference type="InterPro" id="IPR008638">
    <property type="entry name" value="FhaB/CdiA-like_TPS"/>
</dbReference>
<evidence type="ECO:0000256" key="4">
    <source>
        <dbReference type="SAM" id="MobiDB-lite"/>
    </source>
</evidence>
<dbReference type="Gene3D" id="2.160.20.10">
    <property type="entry name" value="Single-stranded right-handed beta-helix, Pectin lyase-like"/>
    <property type="match status" value="2"/>
</dbReference>
<evidence type="ECO:0000256" key="2">
    <source>
        <dbReference type="ARBA" id="ARBA00022525"/>
    </source>
</evidence>
<dbReference type="InterPro" id="IPR050909">
    <property type="entry name" value="Bact_Autotransporter_VF"/>
</dbReference>
<evidence type="ECO:0000256" key="1">
    <source>
        <dbReference type="ARBA" id="ARBA00004613"/>
    </source>
</evidence>
<evidence type="ECO:0000313" key="7">
    <source>
        <dbReference type="EMBL" id="RJF78447.1"/>
    </source>
</evidence>
<sequence>MPTAHRIRSALLSTTALLWPLIVAAPALAQTPALPSGGAFVAGSGAIAQSGATLTITQGSTRGIVHWRDFSIGAGGTVRFDNGSGATLNRVTGGSLSEILGSLNATGTLYLINPQGVVIGRSGAVVTGGSFVASTRDVADAHFLAGGSLLFKSQGGASTGSVTNLGKISATGGDVVLIAREVVNTGAIEAPKGTVALASANEVLLNESGDGERVFVRVANADGGGKVETSGRIKAAQVELKAAGGNVYALAGNNGGLVRATGTVTREGRVWLSASAAADNGGAIVTEGKITAKNADGSGGRIDVSAPDGMLMHTGALAARGASGGTVSITADRVVNQGRISADGRSGKGGRVAVTATTRYIDTSSARTSANGKDGAGGAVSLTGLGTLYASGKFEATGTTVGGRVDLFADEIRLVGATVDASGGTGGGGIRVGGDYQGSGDAPHAQLTLVTPATSLAADARDSGTGGRIVVWSDGETTFAGAASARGGAAGGDGGLVEVSSKDSLLFAGTVDAGATAGLAGTLLLDPKNITISDAASYPQFELIDPAAASGNNFGGSVSALSGGNIVVTATGDSTGGTGAGAVYLFNGATGALISTLNGTSAGDAVGSRGVTVLSNGNYVIASSKWKNGTASSAGAVTWGNGTSGVAGVVSASNSLVGTATSDQVGTGGVTALTNGNYVVGSQNWKNGAVASAGAATWGSGTGGLTGAVSETNSLVGASSGDQVGYSVTALTNGNYVVVSQNWKNGTAASAGAATWGSGAGGLTGAVSASNSLVGTSTNDRVGTSGITVLPNGNYVVSSQNWKSGTATAAGAVTWGSGTGGLTGAVSATNSLIGTSTSDNVSYGGITVLSNGNYVVRSYFWSGSAANVGAVTWGSGAGGLTGAVSASNSLVGTSANDRVGNTGITALTNGNYVVVSQNWKNGAATSAGAVTWGSGAGGLTGAVSASNSLVGTSASDGTNLTVTALTNGNYVASSQYWKNGTVTNVGAVTWGSGTGGLTGAISTTNSLVGTAASDKVGSAGVTALTNGNYVVRSSAWSNGTATIAGAVTWGSGTGGLTGAVSATNSLVGTTTSDAVGSSVVTALANGNYVVGSYFWRNGSVVNAGAATWGSGTGGLTGAVSASNSLVGTATGDQVGSTVTALTNGNYVVGSSYWNNGSVTRVGVVTWGSGTGGLTGVVSASNSLVGASANDAVGSTITALTNGNYIVASSTWKNGTAASAGAVTWGSGTGGLTGVVSASNSLVGSKASARFGTVTALGDRFLVSSTTDGTGGRVAVGLTDPSQLTYALASDRSFTLAPSYLTATLNAGTAVVLQASNDITVNSAITANNPAGNGGALTLQAGRSILINADITTDNGNLTLIGNDLLANGVVDAQRDVGTAVIAMDGSTQINAGTGTVTIELRTGAGKTNTASGAITLQDVTAGSLSVHNLGLTAGSGITLNGGSLTLSGGGAALVLAADTGIFDNRNSAGINVGSGRYLIYSADEATTLLGNLTPGVVNGMTYANYGPGSVTESGNRIIYATSPPPPPPPPPPVVVSPPVVVETPVVVSPPVVVEAPVVVSPPVVVEAPVVVSPPVVVETPVVVSPPVMVETPVVVSPPPPPVVVSPPPVQTTTVIGGTSTGGGTTGGLTGGGVVVGAVAPLVTTPPPTAAGSSTGSGVIATTSVGAGAITVQVTASATAGVSGPQSQGQSQGQPEAGGGRMEASVSTGAFQVVYSQPTSALPGTGTGSATGRTAAGSGAAQTQGTIATASSFTTFRADEKPAVAIVPDRNAQGTQPPASGSQANDEKTAE</sequence>
<proteinExistence type="predicted"/>
<dbReference type="InterPro" id="IPR012334">
    <property type="entry name" value="Pectin_lyas_fold"/>
</dbReference>
<comment type="subcellular location">
    <subcellularLocation>
        <location evidence="1">Secreted</location>
    </subcellularLocation>
</comment>
<feature type="compositionally biased region" description="Low complexity" evidence="4">
    <location>
        <begin position="1727"/>
        <end position="1743"/>
    </location>
</feature>
<evidence type="ECO:0000256" key="5">
    <source>
        <dbReference type="SAM" id="SignalP"/>
    </source>
</evidence>
<reference evidence="7 8" key="1">
    <citation type="submission" date="2018-09" db="EMBL/GenBank/DDBJ databases">
        <authorList>
            <person name="Zhu H."/>
        </authorList>
    </citation>
    <scope>NUCLEOTIDE SEQUENCE [LARGE SCALE GENOMIC DNA]</scope>
    <source>
        <strain evidence="7 8">K2W22B-5</strain>
    </source>
</reference>
<dbReference type="InterPro" id="IPR013517">
    <property type="entry name" value="FG-GAP"/>
</dbReference>
<protein>
    <submittedName>
        <fullName evidence="7">Filamentous hemagglutinin N-terminal domain-containing protein</fullName>
    </submittedName>
</protein>
<organism evidence="7 8">
    <name type="scientific">Azospirillum cavernae</name>
    <dbReference type="NCBI Taxonomy" id="2320860"/>
    <lineage>
        <taxon>Bacteria</taxon>
        <taxon>Pseudomonadati</taxon>
        <taxon>Pseudomonadota</taxon>
        <taxon>Alphaproteobacteria</taxon>
        <taxon>Rhodospirillales</taxon>
        <taxon>Azospirillaceae</taxon>
        <taxon>Azospirillum</taxon>
    </lineage>
</organism>
<dbReference type="PANTHER" id="PTHR12338:SF8">
    <property type="entry name" value="HEME_HEMOPEXIN-BINDING PROTEIN"/>
    <property type="match status" value="1"/>
</dbReference>
<feature type="signal peptide" evidence="5">
    <location>
        <begin position="1"/>
        <end position="29"/>
    </location>
</feature>
<dbReference type="InterPro" id="IPR011004">
    <property type="entry name" value="Trimer_LpxA-like_sf"/>
</dbReference>
<feature type="chain" id="PRO_5019533031" evidence="5">
    <location>
        <begin position="30"/>
        <end position="1790"/>
    </location>
</feature>
<dbReference type="GO" id="GO:0005576">
    <property type="term" value="C:extracellular region"/>
    <property type="evidence" value="ECO:0007669"/>
    <property type="project" value="UniProtKB-SubCell"/>
</dbReference>
<gene>
    <name evidence="7" type="ORF">D3877_25515</name>
</gene>
<dbReference type="Pfam" id="PF18888">
    <property type="entry name" value="DUF5650"/>
    <property type="match status" value="11"/>
</dbReference>
<keyword evidence="8" id="KW-1185">Reference proteome</keyword>
<dbReference type="InterPro" id="IPR043710">
    <property type="entry name" value="DUF5650"/>
</dbReference>
<dbReference type="RefSeq" id="WP_119833582.1">
    <property type="nucleotide sequence ID" value="NZ_QYUL01000004.1"/>
</dbReference>
<comment type="caution">
    <text evidence="7">The sequence shown here is derived from an EMBL/GenBank/DDBJ whole genome shotgun (WGS) entry which is preliminary data.</text>
</comment>
<dbReference type="OrthoDB" id="1776524at2"/>
<accession>A0A418VQB5</accession>
<keyword evidence="3 5" id="KW-0732">Signal</keyword>
<feature type="region of interest" description="Disordered" evidence="4">
    <location>
        <begin position="1765"/>
        <end position="1790"/>
    </location>
</feature>
<dbReference type="EMBL" id="QYUL01000004">
    <property type="protein sequence ID" value="RJF78447.1"/>
    <property type="molecule type" value="Genomic_DNA"/>
</dbReference>
<name>A0A418VQB5_9PROT</name>
<feature type="region of interest" description="Disordered" evidence="4">
    <location>
        <begin position="1719"/>
        <end position="1743"/>
    </location>
</feature>